<keyword evidence="3" id="KW-1185">Reference proteome</keyword>
<accession>A0A2I0B424</accession>
<protein>
    <submittedName>
        <fullName evidence="2">Uncharacterized protein</fullName>
    </submittedName>
</protein>
<keyword evidence="1" id="KW-0175">Coiled coil</keyword>
<feature type="coiled-coil region" evidence="1">
    <location>
        <begin position="135"/>
        <end position="162"/>
    </location>
</feature>
<evidence type="ECO:0000313" key="3">
    <source>
        <dbReference type="Proteomes" id="UP000236161"/>
    </source>
</evidence>
<evidence type="ECO:0000256" key="1">
    <source>
        <dbReference type="SAM" id="Coils"/>
    </source>
</evidence>
<dbReference type="Proteomes" id="UP000236161">
    <property type="component" value="Unassembled WGS sequence"/>
</dbReference>
<sequence length="293" mass="33586">MAESSDRRIRDPLARPDLQGELAEVLIPLTAEGFQTANWDVLFLGRNHVPVKPFIAAVKVLANETDTDLREKILAMAIRNGWCNTLRSATPVQLFRFCVWLRSADGMTAINVLRKERLLEKRVTRGLDVADVALTSALKEQISDMIAERKRLRAEHEDYLADMRRQIALRTREYEERMREHSAYYAPASTYQEMDEVDLSTTCHVLYHDECVASDEQEVDPTPENMDAFRQLHGPEAQSIHMARFLADQRRREELLVWVEEKILELVNTGDFPREKTFRSFLSSAGGGVAPEI</sequence>
<proteinExistence type="predicted"/>
<organism evidence="2 3">
    <name type="scientific">Apostasia shenzhenica</name>
    <dbReference type="NCBI Taxonomy" id="1088818"/>
    <lineage>
        <taxon>Eukaryota</taxon>
        <taxon>Viridiplantae</taxon>
        <taxon>Streptophyta</taxon>
        <taxon>Embryophyta</taxon>
        <taxon>Tracheophyta</taxon>
        <taxon>Spermatophyta</taxon>
        <taxon>Magnoliopsida</taxon>
        <taxon>Liliopsida</taxon>
        <taxon>Asparagales</taxon>
        <taxon>Orchidaceae</taxon>
        <taxon>Apostasioideae</taxon>
        <taxon>Apostasia</taxon>
    </lineage>
</organism>
<evidence type="ECO:0000313" key="2">
    <source>
        <dbReference type="EMBL" id="PKA62538.1"/>
    </source>
</evidence>
<name>A0A2I0B424_9ASPA</name>
<gene>
    <name evidence="2" type="ORF">AXF42_Ash012124</name>
</gene>
<dbReference type="EMBL" id="KZ451916">
    <property type="protein sequence ID" value="PKA62538.1"/>
    <property type="molecule type" value="Genomic_DNA"/>
</dbReference>
<dbReference type="AlphaFoldDB" id="A0A2I0B424"/>
<reference evidence="2 3" key="1">
    <citation type="journal article" date="2017" name="Nature">
        <title>The Apostasia genome and the evolution of orchids.</title>
        <authorList>
            <person name="Zhang G.Q."/>
            <person name="Liu K.W."/>
            <person name="Li Z."/>
            <person name="Lohaus R."/>
            <person name="Hsiao Y.Y."/>
            <person name="Niu S.C."/>
            <person name="Wang J.Y."/>
            <person name="Lin Y.C."/>
            <person name="Xu Q."/>
            <person name="Chen L.J."/>
            <person name="Yoshida K."/>
            <person name="Fujiwara S."/>
            <person name="Wang Z.W."/>
            <person name="Zhang Y.Q."/>
            <person name="Mitsuda N."/>
            <person name="Wang M."/>
            <person name="Liu G.H."/>
            <person name="Pecoraro L."/>
            <person name="Huang H.X."/>
            <person name="Xiao X.J."/>
            <person name="Lin M."/>
            <person name="Wu X.Y."/>
            <person name="Wu W.L."/>
            <person name="Chen Y.Y."/>
            <person name="Chang S.B."/>
            <person name="Sakamoto S."/>
            <person name="Ohme-Takagi M."/>
            <person name="Yagi M."/>
            <person name="Zeng S.J."/>
            <person name="Shen C.Y."/>
            <person name="Yeh C.M."/>
            <person name="Luo Y.B."/>
            <person name="Tsai W.C."/>
            <person name="Van de Peer Y."/>
            <person name="Liu Z.J."/>
        </authorList>
    </citation>
    <scope>NUCLEOTIDE SEQUENCE [LARGE SCALE GENOMIC DNA]</scope>
    <source>
        <strain evidence="3">cv. Shenzhen</strain>
        <tissue evidence="2">Stem</tissue>
    </source>
</reference>